<accession>A0A1B9XXV2</accession>
<sequence length="96" mass="10852">MLQIRPNCEHCNKDLPNTSTEAMICSFECTYCKTCALELFKNVCPSCSGNFVQRPIRPSKMVAKHPASTQRVFDPKDLNKATINSTKFKNIAPKNR</sequence>
<dbReference type="RefSeq" id="WP_068705926.1">
    <property type="nucleotide sequence ID" value="NZ_MAKX01000024.1"/>
</dbReference>
<name>A0A1B9XXV2_9FLAO</name>
<gene>
    <name evidence="1" type="ORF">BA195_12120</name>
</gene>
<organism evidence="1 2">
    <name type="scientific">Tenacibaculum soleae</name>
    <dbReference type="NCBI Taxonomy" id="447689"/>
    <lineage>
        <taxon>Bacteria</taxon>
        <taxon>Pseudomonadati</taxon>
        <taxon>Bacteroidota</taxon>
        <taxon>Flavobacteriia</taxon>
        <taxon>Flavobacteriales</taxon>
        <taxon>Flavobacteriaceae</taxon>
        <taxon>Tenacibaculum</taxon>
    </lineage>
</organism>
<evidence type="ECO:0000313" key="2">
    <source>
        <dbReference type="Proteomes" id="UP000093186"/>
    </source>
</evidence>
<dbReference type="OrthoDB" id="9808883at2"/>
<keyword evidence="2" id="KW-1185">Reference proteome</keyword>
<comment type="caution">
    <text evidence="1">The sequence shown here is derived from an EMBL/GenBank/DDBJ whole genome shotgun (WGS) entry which is preliminary data.</text>
</comment>
<dbReference type="AlphaFoldDB" id="A0A1B9XXV2"/>
<dbReference type="InterPro" id="IPR010696">
    <property type="entry name" value="DUF1272"/>
</dbReference>
<protein>
    <recommendedName>
        <fullName evidence="3">Urease</fullName>
    </recommendedName>
</protein>
<dbReference type="STRING" id="447689.BA195_12120"/>
<dbReference type="Pfam" id="PF06906">
    <property type="entry name" value="DUF1272"/>
    <property type="match status" value="1"/>
</dbReference>
<proteinExistence type="predicted"/>
<dbReference type="Proteomes" id="UP000093186">
    <property type="component" value="Unassembled WGS sequence"/>
</dbReference>
<evidence type="ECO:0000313" key="1">
    <source>
        <dbReference type="EMBL" id="OCK42362.1"/>
    </source>
</evidence>
<evidence type="ECO:0008006" key="3">
    <source>
        <dbReference type="Google" id="ProtNLM"/>
    </source>
</evidence>
<reference evidence="1 2" key="1">
    <citation type="submission" date="2016-06" db="EMBL/GenBank/DDBJ databases">
        <title>Draft Genome Sequence of Tenacibaculum soleae UCD-KL19.</title>
        <authorList>
            <person name="Eisen J.A."/>
            <person name="Coil D.A."/>
            <person name="Lujan K.M."/>
        </authorList>
    </citation>
    <scope>NUCLEOTIDE SEQUENCE [LARGE SCALE GENOMIC DNA]</scope>
    <source>
        <strain evidence="1 2">UCD-KL19</strain>
    </source>
</reference>
<dbReference type="EMBL" id="MAKX01000024">
    <property type="protein sequence ID" value="OCK42362.1"/>
    <property type="molecule type" value="Genomic_DNA"/>
</dbReference>